<dbReference type="InterPro" id="IPR036388">
    <property type="entry name" value="WH-like_DNA-bd_sf"/>
</dbReference>
<dbReference type="Pfam" id="PF00155">
    <property type="entry name" value="Aminotran_1_2"/>
    <property type="match status" value="1"/>
</dbReference>
<dbReference type="GO" id="GO:0003677">
    <property type="term" value="F:DNA binding"/>
    <property type="evidence" value="ECO:0007669"/>
    <property type="project" value="UniProtKB-KW"/>
</dbReference>
<dbReference type="InterPro" id="IPR036390">
    <property type="entry name" value="WH_DNA-bd_sf"/>
</dbReference>
<dbReference type="PANTHER" id="PTHR46577">
    <property type="entry name" value="HTH-TYPE TRANSCRIPTIONAL REGULATORY PROTEIN GABR"/>
    <property type="match status" value="1"/>
</dbReference>
<dbReference type="InterPro" id="IPR015424">
    <property type="entry name" value="PyrdxlP-dep_Trfase"/>
</dbReference>
<dbReference type="Gene3D" id="3.40.640.10">
    <property type="entry name" value="Type I PLP-dependent aspartate aminotransferase-like (Major domain)"/>
    <property type="match status" value="1"/>
</dbReference>
<dbReference type="EMBL" id="JABWRE010000002">
    <property type="protein sequence ID" value="MBC3439860.1"/>
    <property type="molecule type" value="Genomic_DNA"/>
</dbReference>
<dbReference type="GO" id="GO:0008483">
    <property type="term" value="F:transaminase activity"/>
    <property type="evidence" value="ECO:0007669"/>
    <property type="project" value="UniProtKB-KW"/>
</dbReference>
<evidence type="ECO:0000313" key="7">
    <source>
        <dbReference type="EMBL" id="MBC3439860.1"/>
    </source>
</evidence>
<dbReference type="InterPro" id="IPR000524">
    <property type="entry name" value="Tscrpt_reg_HTH_GntR"/>
</dbReference>
<keyword evidence="2" id="KW-0663">Pyridoxal phosphate</keyword>
<dbReference type="PROSITE" id="PS50949">
    <property type="entry name" value="HTH_GNTR"/>
    <property type="match status" value="1"/>
</dbReference>
<dbReference type="Proteomes" id="UP000599879">
    <property type="component" value="Unassembled WGS sequence"/>
</dbReference>
<dbReference type="SUPFAM" id="SSF53383">
    <property type="entry name" value="PLP-dependent transferases"/>
    <property type="match status" value="1"/>
</dbReference>
<keyword evidence="7" id="KW-0808">Transferase</keyword>
<gene>
    <name evidence="8" type="ORF">HU737_007920</name>
    <name evidence="7" type="ORF">HU737_04135</name>
</gene>
<evidence type="ECO:0000259" key="6">
    <source>
        <dbReference type="PROSITE" id="PS50949"/>
    </source>
</evidence>
<evidence type="ECO:0000313" key="8">
    <source>
        <dbReference type="EMBL" id="MBV4535899.1"/>
    </source>
</evidence>
<dbReference type="GO" id="GO:0003700">
    <property type="term" value="F:DNA-binding transcription factor activity"/>
    <property type="evidence" value="ECO:0007669"/>
    <property type="project" value="InterPro"/>
</dbReference>
<dbReference type="Gene3D" id="1.10.10.10">
    <property type="entry name" value="Winged helix-like DNA-binding domain superfamily/Winged helix DNA-binding domain"/>
    <property type="match status" value="1"/>
</dbReference>
<keyword evidence="4" id="KW-0238">DNA-binding</keyword>
<dbReference type="InterPro" id="IPR051446">
    <property type="entry name" value="HTH_trans_reg/aminotransferase"/>
</dbReference>
<dbReference type="EMBL" id="JABWRE020000001">
    <property type="protein sequence ID" value="MBV4535899.1"/>
    <property type="molecule type" value="Genomic_DNA"/>
</dbReference>
<evidence type="ECO:0000256" key="4">
    <source>
        <dbReference type="ARBA" id="ARBA00023125"/>
    </source>
</evidence>
<accession>A0A923FVU2</accession>
<dbReference type="SUPFAM" id="SSF46785">
    <property type="entry name" value="Winged helix' DNA-binding domain"/>
    <property type="match status" value="1"/>
</dbReference>
<dbReference type="SMART" id="SM00345">
    <property type="entry name" value="HTH_GNTR"/>
    <property type="match status" value="1"/>
</dbReference>
<dbReference type="Gene3D" id="3.90.1150.10">
    <property type="entry name" value="Aspartate Aminotransferase, domain 1"/>
    <property type="match status" value="1"/>
</dbReference>
<dbReference type="PANTHER" id="PTHR46577:SF1">
    <property type="entry name" value="HTH-TYPE TRANSCRIPTIONAL REGULATORY PROTEIN GABR"/>
    <property type="match status" value="1"/>
</dbReference>
<name>A0A923FVU2_9PSED</name>
<sequence>MSRSARGEFAYQTVYRYLERLIGEADRNGEGRLPSLRDLARRLRVSLATVQSAYSLLEHEGRVRSVPKSGYFVRACLKDEAQAANPRPQPLSALHVPLSCSAALERALLLQERRLSRQSACEESGLRRAVGGAQLRNALAARYTRSSRLCWSSEDVHLATDVQALLQTLLCALHLRGATALVASPCCWRLLRGLQLAGLRVLEVPLDAECGLDLEVFSRLLAREPVRLVVMPAYLSLPTGRLVTELEQRKIAALLAEHPAWLLENDLDSELCFAAPANRRLRDWLEPKGVLVLGSLEAAVGAEAPYAFVLCRHAGVAEKFAQRGFLLPPLRQQALAQLYVKGEVDCHLAPLRREREARMQLLCQQVQLHLGERVVFCMPQGGQALWVRLHQPLASNRAFEVLAGSDLLIVPGDRFSLQGRFHQCLLLVWEGSNEQNLQHALRLLDHVLQEQVPPEDQG</sequence>
<reference evidence="7" key="1">
    <citation type="journal article" date="2020" name="Microorganisms">
        <title>Reliable Identification of Environmental Pseudomonas Isolates Using the rpoD Gene.</title>
        <authorList>
            <consortium name="The Broad Institute Genome Sequencing Platform"/>
            <person name="Girard L."/>
            <person name="Lood C."/>
            <person name="Rokni-Zadeh H."/>
            <person name="van Noort V."/>
            <person name="Lavigne R."/>
            <person name="De Mot R."/>
        </authorList>
    </citation>
    <scope>NUCLEOTIDE SEQUENCE</scope>
    <source>
        <strain evidence="7">SWRI10</strain>
    </source>
</reference>
<reference evidence="8" key="3">
    <citation type="submission" date="2021-06" db="EMBL/GenBank/DDBJ databases">
        <title>Updating the genus Pseudomonas: Description of 43 new species and partition of the Pseudomonas putida group.</title>
        <authorList>
            <person name="Girard L."/>
            <person name="Lood C."/>
            <person name="Vandamme P."/>
            <person name="Rokni-Zadeh H."/>
            <person name="Van Noort V."/>
            <person name="Hofte M."/>
            <person name="Lavigne R."/>
            <person name="De Mot R."/>
        </authorList>
    </citation>
    <scope>NUCLEOTIDE SEQUENCE</scope>
    <source>
        <strain evidence="8">SWRI10</strain>
    </source>
</reference>
<dbReference type="InterPro" id="IPR004839">
    <property type="entry name" value="Aminotransferase_I/II_large"/>
</dbReference>
<keyword evidence="7" id="KW-0032">Aminotransferase</keyword>
<comment type="similarity">
    <text evidence="1">In the C-terminal section; belongs to the class-I pyridoxal-phosphate-dependent aminotransferase family.</text>
</comment>
<dbReference type="InterPro" id="IPR015422">
    <property type="entry name" value="PyrdxlP-dep_Trfase_small"/>
</dbReference>
<dbReference type="InterPro" id="IPR015421">
    <property type="entry name" value="PyrdxlP-dep_Trfase_major"/>
</dbReference>
<evidence type="ECO:0000256" key="1">
    <source>
        <dbReference type="ARBA" id="ARBA00005384"/>
    </source>
</evidence>
<proteinExistence type="inferred from homology"/>
<evidence type="ECO:0000256" key="3">
    <source>
        <dbReference type="ARBA" id="ARBA00023015"/>
    </source>
</evidence>
<feature type="domain" description="HTH gntR-type" evidence="6">
    <location>
        <begin position="8"/>
        <end position="76"/>
    </location>
</feature>
<comment type="caution">
    <text evidence="7">The sequence shown here is derived from an EMBL/GenBank/DDBJ whole genome shotgun (WGS) entry which is preliminary data.</text>
</comment>
<reference evidence="7" key="2">
    <citation type="submission" date="2020-07" db="EMBL/GenBank/DDBJ databases">
        <authorList>
            <person name="Lood C."/>
            <person name="Girard L."/>
        </authorList>
    </citation>
    <scope>NUCLEOTIDE SEQUENCE</scope>
    <source>
        <strain evidence="7">SWRI10</strain>
    </source>
</reference>
<dbReference type="AlphaFoldDB" id="A0A923FVU2"/>
<protein>
    <submittedName>
        <fullName evidence="7">PLP-dependent aminotransferase family protein</fullName>
    </submittedName>
</protein>
<evidence type="ECO:0000256" key="5">
    <source>
        <dbReference type="ARBA" id="ARBA00023163"/>
    </source>
</evidence>
<keyword evidence="5" id="KW-0804">Transcription</keyword>
<dbReference type="Pfam" id="PF00392">
    <property type="entry name" value="GntR"/>
    <property type="match status" value="1"/>
</dbReference>
<evidence type="ECO:0000256" key="2">
    <source>
        <dbReference type="ARBA" id="ARBA00022898"/>
    </source>
</evidence>
<keyword evidence="3" id="KW-0805">Transcription regulation</keyword>
<dbReference type="CDD" id="cd07377">
    <property type="entry name" value="WHTH_GntR"/>
    <property type="match status" value="1"/>
</dbReference>
<organism evidence="7">
    <name type="scientific">Pseudomonas urmiensis</name>
    <dbReference type="NCBI Taxonomy" id="2745493"/>
    <lineage>
        <taxon>Bacteria</taxon>
        <taxon>Pseudomonadati</taxon>
        <taxon>Pseudomonadota</taxon>
        <taxon>Gammaproteobacteria</taxon>
        <taxon>Pseudomonadales</taxon>
        <taxon>Pseudomonadaceae</taxon>
        <taxon>Pseudomonas</taxon>
    </lineage>
</organism>
<dbReference type="RefSeq" id="WP_186553433.1">
    <property type="nucleotide sequence ID" value="NZ_JABWRE020000001.1"/>
</dbReference>
<dbReference type="GO" id="GO:0030170">
    <property type="term" value="F:pyridoxal phosphate binding"/>
    <property type="evidence" value="ECO:0007669"/>
    <property type="project" value="InterPro"/>
</dbReference>